<evidence type="ECO:0000313" key="2">
    <source>
        <dbReference type="EMBL" id="KAA8536346.1"/>
    </source>
</evidence>
<feature type="region of interest" description="Disordered" evidence="1">
    <location>
        <begin position="1"/>
        <end position="41"/>
    </location>
</feature>
<sequence length="91" mass="9749">MIGDRGGTSIGGEGTDGEEDEVGDVVRGLEIEEGDGKKTEASGLWPVGILDIEKQLQWDKMISTWNVEDDEQLQEKGAPSGDAIEEEKSTG</sequence>
<feature type="compositionally biased region" description="Gly residues" evidence="1">
    <location>
        <begin position="1"/>
        <end position="14"/>
    </location>
</feature>
<evidence type="ECO:0000256" key="1">
    <source>
        <dbReference type="SAM" id="MobiDB-lite"/>
    </source>
</evidence>
<organism evidence="2 3">
    <name type="scientific">Nyssa sinensis</name>
    <dbReference type="NCBI Taxonomy" id="561372"/>
    <lineage>
        <taxon>Eukaryota</taxon>
        <taxon>Viridiplantae</taxon>
        <taxon>Streptophyta</taxon>
        <taxon>Embryophyta</taxon>
        <taxon>Tracheophyta</taxon>
        <taxon>Spermatophyta</taxon>
        <taxon>Magnoliopsida</taxon>
        <taxon>eudicotyledons</taxon>
        <taxon>Gunneridae</taxon>
        <taxon>Pentapetalae</taxon>
        <taxon>asterids</taxon>
        <taxon>Cornales</taxon>
        <taxon>Nyssaceae</taxon>
        <taxon>Nyssa</taxon>
    </lineage>
</organism>
<keyword evidence="3" id="KW-1185">Reference proteome</keyword>
<dbReference type="EMBL" id="CM018039">
    <property type="protein sequence ID" value="KAA8536346.1"/>
    <property type="molecule type" value="Genomic_DNA"/>
</dbReference>
<proteinExistence type="predicted"/>
<gene>
    <name evidence="2" type="ORF">F0562_028824</name>
</gene>
<accession>A0A5J5B2A3</accession>
<evidence type="ECO:0000313" key="3">
    <source>
        <dbReference type="Proteomes" id="UP000325577"/>
    </source>
</evidence>
<dbReference type="Proteomes" id="UP000325577">
    <property type="component" value="Linkage Group LG16"/>
</dbReference>
<reference evidence="2 3" key="1">
    <citation type="submission" date="2019-09" db="EMBL/GenBank/DDBJ databases">
        <title>A chromosome-level genome assembly of the Chinese tupelo Nyssa sinensis.</title>
        <authorList>
            <person name="Yang X."/>
            <person name="Kang M."/>
            <person name="Yang Y."/>
            <person name="Xiong H."/>
            <person name="Wang M."/>
            <person name="Zhang Z."/>
            <person name="Wang Z."/>
            <person name="Wu H."/>
            <person name="Ma T."/>
            <person name="Liu J."/>
            <person name="Xi Z."/>
        </authorList>
    </citation>
    <scope>NUCLEOTIDE SEQUENCE [LARGE SCALE GENOMIC DNA]</scope>
    <source>
        <strain evidence="2">J267</strain>
        <tissue evidence="2">Leaf</tissue>
    </source>
</reference>
<name>A0A5J5B2A3_9ASTE</name>
<feature type="compositionally biased region" description="Basic and acidic residues" evidence="1">
    <location>
        <begin position="27"/>
        <end position="40"/>
    </location>
</feature>
<dbReference type="AlphaFoldDB" id="A0A5J5B2A3"/>
<protein>
    <submittedName>
        <fullName evidence="2">Uncharacterized protein</fullName>
    </submittedName>
</protein>
<feature type="region of interest" description="Disordered" evidence="1">
    <location>
        <begin position="69"/>
        <end position="91"/>
    </location>
</feature>